<feature type="region of interest" description="Disordered" evidence="1">
    <location>
        <begin position="99"/>
        <end position="125"/>
    </location>
</feature>
<protein>
    <submittedName>
        <fullName evidence="2">dUTPase</fullName>
    </submittedName>
</protein>
<gene>
    <name evidence="2" type="ORF">ACFFMS_24400</name>
</gene>
<dbReference type="InterPro" id="IPR014871">
    <property type="entry name" value="dUTPase/dCTP_pyrophosphatase"/>
</dbReference>
<accession>A0ABV5WLY1</accession>
<name>A0ABV5WLY1_9BACI</name>
<reference evidence="2 3" key="1">
    <citation type="submission" date="2024-09" db="EMBL/GenBank/DDBJ databases">
        <authorList>
            <person name="Sun Q."/>
            <person name="Mori K."/>
        </authorList>
    </citation>
    <scope>NUCLEOTIDE SEQUENCE [LARGE SCALE GENOMIC DNA]</scope>
    <source>
        <strain evidence="2 3">JCM 11201</strain>
    </source>
</reference>
<evidence type="ECO:0000313" key="3">
    <source>
        <dbReference type="Proteomes" id="UP001589609"/>
    </source>
</evidence>
<dbReference type="RefSeq" id="WP_379951571.1">
    <property type="nucleotide sequence ID" value="NZ_JBHMAF010000193.1"/>
</dbReference>
<sequence length="125" mass="14801">MDKLETIFALQKKLDDKIIEERQIDKNVADWVLGITVAMDSEIEEIRQLLPWKWWKNEKEIDMEELRKEVIDLWHFLPSLSMKVGLTAEDVYNMYMKKNQENHDRQDGKSSKEGYAVKATESALK</sequence>
<dbReference type="CDD" id="cd11527">
    <property type="entry name" value="NTP-PPase_dUTPase"/>
    <property type="match status" value="1"/>
</dbReference>
<keyword evidence="3" id="KW-1185">Reference proteome</keyword>
<dbReference type="Proteomes" id="UP001589609">
    <property type="component" value="Unassembled WGS sequence"/>
</dbReference>
<feature type="compositionally biased region" description="Basic and acidic residues" evidence="1">
    <location>
        <begin position="99"/>
        <end position="112"/>
    </location>
</feature>
<evidence type="ECO:0000256" key="1">
    <source>
        <dbReference type="SAM" id="MobiDB-lite"/>
    </source>
</evidence>
<evidence type="ECO:0000313" key="2">
    <source>
        <dbReference type="EMBL" id="MFB9761392.1"/>
    </source>
</evidence>
<dbReference type="Pfam" id="PF08761">
    <property type="entry name" value="dUTPase_2"/>
    <property type="match status" value="1"/>
</dbReference>
<organism evidence="2 3">
    <name type="scientific">Ectobacillus funiculus</name>
    <dbReference type="NCBI Taxonomy" id="137993"/>
    <lineage>
        <taxon>Bacteria</taxon>
        <taxon>Bacillati</taxon>
        <taxon>Bacillota</taxon>
        <taxon>Bacilli</taxon>
        <taxon>Bacillales</taxon>
        <taxon>Bacillaceae</taxon>
        <taxon>Ectobacillus</taxon>
    </lineage>
</organism>
<comment type="caution">
    <text evidence="2">The sequence shown here is derived from an EMBL/GenBank/DDBJ whole genome shotgun (WGS) entry which is preliminary data.</text>
</comment>
<proteinExistence type="predicted"/>
<dbReference type="EMBL" id="JBHMAF010000193">
    <property type="protein sequence ID" value="MFB9761392.1"/>
    <property type="molecule type" value="Genomic_DNA"/>
</dbReference>
<dbReference type="Gene3D" id="1.10.4010.10">
    <property type="entry name" value="Type II deoxyuridine triphosphatase"/>
    <property type="match status" value="2"/>
</dbReference>
<dbReference type="SUPFAM" id="SSF101386">
    <property type="entry name" value="all-alpha NTP pyrophosphatases"/>
    <property type="match status" value="1"/>
</dbReference>